<feature type="compositionally biased region" description="Polar residues" evidence="1">
    <location>
        <begin position="510"/>
        <end position="519"/>
    </location>
</feature>
<evidence type="ECO:0000256" key="1">
    <source>
        <dbReference type="SAM" id="MobiDB-lite"/>
    </source>
</evidence>
<feature type="compositionally biased region" description="Polar residues" evidence="1">
    <location>
        <begin position="186"/>
        <end position="212"/>
    </location>
</feature>
<proteinExistence type="predicted"/>
<name>A0A9P5TXS7_9AGAR</name>
<evidence type="ECO:0000313" key="3">
    <source>
        <dbReference type="Proteomes" id="UP000772434"/>
    </source>
</evidence>
<comment type="caution">
    <text evidence="2">The sequence shown here is derived from an EMBL/GenBank/DDBJ whole genome shotgun (WGS) entry which is preliminary data.</text>
</comment>
<dbReference type="OrthoDB" id="3357341at2759"/>
<accession>A0A9P5TXS7</accession>
<feature type="compositionally biased region" description="Basic and acidic residues" evidence="1">
    <location>
        <begin position="172"/>
        <end position="184"/>
    </location>
</feature>
<dbReference type="EMBL" id="JADNRY010000280">
    <property type="protein sequence ID" value="KAF9059775.1"/>
    <property type="molecule type" value="Genomic_DNA"/>
</dbReference>
<gene>
    <name evidence="2" type="ORF">BDP27DRAFT_448509</name>
</gene>
<sequence length="619" mass="68184">MSLDQNLFTLQVKPSETDQTVVDLVDPAGNVFYRKQRISGPVYAARLYDFVSQSLLVTATAPSATSKVKILELQNPSVPVELKASGTFTTKWLFRWEGHEFEWKREECYMIRKPDPPVLVAITKETPGRVQSASIQVLDYNLNRFDIDDRKGLELVILTSLLTFLDSTDPNNSKEDDQPVDRKKSTWTTLSPFSKPPLSQSIPTSGELSGPSSHLRPSISRTRAKSSPGLRSVTQQSALTVPIPISTLRNSEPVLASSPLTPPPTPPVHPSNAHLYDHRSHIRSSSSLGVGRGQSGVDLIAQMHALRNVMHEVTVHQQGDVEDYAKFCWRLLKDEAITFITIRSGSSSEVQKVLEVTEATKRIRFQKGSYVDLLQFVTYYPLPVGTTRQRLEERTKLLSMTPKQAKKAQEKKRKEEKKQKAKANLSMHPSLEIEELQIPPKSVQVRLSKVEIQAQVSPLQTGTSPESKGKANAQAPVPIADPRFLVQQPPSESPSRFFVRSLPSSESSSRAQVTNNRAAHQSKHLRPHSSHTPATQGTPPAHSAPVASSSNLDSSGSHLPDNAPIPGSSSVTHMEKPIARATTGKRPIGGPSQLIEAPPSYAELVAEGERPVDIPKHKQ</sequence>
<evidence type="ECO:0000313" key="2">
    <source>
        <dbReference type="EMBL" id="KAF9059775.1"/>
    </source>
</evidence>
<feature type="region of interest" description="Disordered" evidence="1">
    <location>
        <begin position="484"/>
        <end position="619"/>
    </location>
</feature>
<feature type="compositionally biased region" description="Low complexity" evidence="1">
    <location>
        <begin position="539"/>
        <end position="557"/>
    </location>
</feature>
<protein>
    <submittedName>
        <fullName evidence="2">Uncharacterized protein</fullName>
    </submittedName>
</protein>
<feature type="compositionally biased region" description="Basic and acidic residues" evidence="1">
    <location>
        <begin position="607"/>
        <end position="619"/>
    </location>
</feature>
<feature type="region of interest" description="Disordered" evidence="1">
    <location>
        <begin position="167"/>
        <end position="235"/>
    </location>
</feature>
<feature type="compositionally biased region" description="Basic residues" evidence="1">
    <location>
        <begin position="520"/>
        <end position="529"/>
    </location>
</feature>
<dbReference type="AlphaFoldDB" id="A0A9P5TXS7"/>
<dbReference type="Proteomes" id="UP000772434">
    <property type="component" value="Unassembled WGS sequence"/>
</dbReference>
<reference evidence="2" key="1">
    <citation type="submission" date="2020-11" db="EMBL/GenBank/DDBJ databases">
        <authorList>
            <consortium name="DOE Joint Genome Institute"/>
            <person name="Ahrendt S."/>
            <person name="Riley R."/>
            <person name="Andreopoulos W."/>
            <person name="Labutti K."/>
            <person name="Pangilinan J."/>
            <person name="Ruiz-Duenas F.J."/>
            <person name="Barrasa J.M."/>
            <person name="Sanchez-Garcia M."/>
            <person name="Camarero S."/>
            <person name="Miyauchi S."/>
            <person name="Serrano A."/>
            <person name="Linde D."/>
            <person name="Babiker R."/>
            <person name="Drula E."/>
            <person name="Ayuso-Fernandez I."/>
            <person name="Pacheco R."/>
            <person name="Padilla G."/>
            <person name="Ferreira P."/>
            <person name="Barriuso J."/>
            <person name="Kellner H."/>
            <person name="Castanera R."/>
            <person name="Alfaro M."/>
            <person name="Ramirez L."/>
            <person name="Pisabarro A.G."/>
            <person name="Kuo A."/>
            <person name="Tritt A."/>
            <person name="Lipzen A."/>
            <person name="He G."/>
            <person name="Yan M."/>
            <person name="Ng V."/>
            <person name="Cullen D."/>
            <person name="Martin F."/>
            <person name="Rosso M.-N."/>
            <person name="Henrissat B."/>
            <person name="Hibbett D."/>
            <person name="Martinez A.T."/>
            <person name="Grigoriev I.V."/>
        </authorList>
    </citation>
    <scope>NUCLEOTIDE SEQUENCE</scope>
    <source>
        <strain evidence="2">AH 40177</strain>
    </source>
</reference>
<feature type="region of interest" description="Disordered" evidence="1">
    <location>
        <begin position="398"/>
        <end position="435"/>
    </location>
</feature>
<keyword evidence="3" id="KW-1185">Reference proteome</keyword>
<organism evidence="2 3">
    <name type="scientific">Rhodocollybia butyracea</name>
    <dbReference type="NCBI Taxonomy" id="206335"/>
    <lineage>
        <taxon>Eukaryota</taxon>
        <taxon>Fungi</taxon>
        <taxon>Dikarya</taxon>
        <taxon>Basidiomycota</taxon>
        <taxon>Agaricomycotina</taxon>
        <taxon>Agaricomycetes</taxon>
        <taxon>Agaricomycetidae</taxon>
        <taxon>Agaricales</taxon>
        <taxon>Marasmiineae</taxon>
        <taxon>Omphalotaceae</taxon>
        <taxon>Rhodocollybia</taxon>
    </lineage>
</organism>